<dbReference type="InterPro" id="IPR018108">
    <property type="entry name" value="MCP_transmembrane"/>
</dbReference>
<accession>A0ABR1FIW0</accession>
<dbReference type="EMBL" id="JBBJCI010000375">
    <property type="protein sequence ID" value="KAK7231713.1"/>
    <property type="molecule type" value="Genomic_DNA"/>
</dbReference>
<sequence>MAAAGGSYELFLGFVSGGAASCVATAATNPIDVMKVDLQLSKKGIGEAVRDRVTAHGLASYMDGSMPALVRAITYSAFRLAAYRPIKQELSKVEGTLGSPAVKVLSGLTSGAAAAFLANPVEMIKVRSQSGYYRAHAFAFGDVLTHGFSGVGPHVLRGAVHTASQIATYDIVKSSLKREAGLQDGLALHASVASVAGLVTTAMSSPFDVIKTHTMANQTSVARSVATILAAHGPKGFWRGWSAGYARTGPHTIITFITMENIHRALGLGNI</sequence>
<comment type="caution">
    <text evidence="1">The sequence shown here is derived from an EMBL/GenBank/DDBJ whole genome shotgun (WGS) entry which is preliminary data.</text>
</comment>
<dbReference type="PROSITE" id="PS50920">
    <property type="entry name" value="SOLCAR"/>
    <property type="match status" value="3"/>
</dbReference>
<evidence type="ECO:0000313" key="2">
    <source>
        <dbReference type="Proteomes" id="UP001363151"/>
    </source>
</evidence>
<evidence type="ECO:0000313" key="1">
    <source>
        <dbReference type="EMBL" id="KAK7231713.1"/>
    </source>
</evidence>
<gene>
    <name evidence="1" type="ORF">SO694_00123086</name>
</gene>
<dbReference type="KEGG" id="aaf:AURANDRAFT_22191"/>
<reference evidence="1 2" key="1">
    <citation type="submission" date="2024-03" db="EMBL/GenBank/DDBJ databases">
        <title>Aureococcus anophagefferens CCMP1851 and Kratosvirus quantuckense: Draft genome of a second virus-susceptible host strain in the model system.</title>
        <authorList>
            <person name="Chase E."/>
            <person name="Truchon A.R."/>
            <person name="Schepens W."/>
            <person name="Wilhelm S.W."/>
        </authorList>
    </citation>
    <scope>NUCLEOTIDE SEQUENCE [LARGE SCALE GENOMIC DNA]</scope>
    <source>
        <strain evidence="1 2">CCMP1851</strain>
    </source>
</reference>
<keyword evidence="2" id="KW-1185">Reference proteome</keyword>
<dbReference type="Pfam" id="PF00153">
    <property type="entry name" value="Mito_carr"/>
    <property type="match status" value="3"/>
</dbReference>
<dbReference type="SUPFAM" id="SSF103506">
    <property type="entry name" value="Mitochondrial carrier"/>
    <property type="match status" value="1"/>
</dbReference>
<dbReference type="GO" id="GO:0016020">
    <property type="term" value="C:membrane"/>
    <property type="evidence" value="ECO:0007669"/>
    <property type="project" value="UniProtKB-SubCell"/>
</dbReference>
<dbReference type="Proteomes" id="UP001363151">
    <property type="component" value="Unassembled WGS sequence"/>
</dbReference>
<dbReference type="Gene3D" id="1.50.40.10">
    <property type="entry name" value="Mitochondrial carrier domain"/>
    <property type="match status" value="1"/>
</dbReference>
<dbReference type="PANTHER" id="PTHR45618">
    <property type="entry name" value="MITOCHONDRIAL DICARBOXYLATE CARRIER-RELATED"/>
    <property type="match status" value="1"/>
</dbReference>
<dbReference type="InterPro" id="IPR023395">
    <property type="entry name" value="MCP_dom_sf"/>
</dbReference>
<name>A0ABR1FIW0_AURAN</name>
<proteinExistence type="predicted"/>
<organism evidence="1 2">
    <name type="scientific">Aureococcus anophagefferens</name>
    <name type="common">Harmful bloom alga</name>
    <dbReference type="NCBI Taxonomy" id="44056"/>
    <lineage>
        <taxon>Eukaryota</taxon>
        <taxon>Sar</taxon>
        <taxon>Stramenopiles</taxon>
        <taxon>Ochrophyta</taxon>
        <taxon>Pelagophyceae</taxon>
        <taxon>Pelagomonadales</taxon>
        <taxon>Pelagomonadaceae</taxon>
        <taxon>Aureococcus</taxon>
    </lineage>
</organism>
<protein>
    <submittedName>
        <fullName evidence="1">Mitochondrial oxoglutarate transporter</fullName>
    </submittedName>
</protein>
<dbReference type="InterPro" id="IPR050391">
    <property type="entry name" value="Mito_Metabolite_Transporter"/>
</dbReference>